<evidence type="ECO:0000313" key="2">
    <source>
        <dbReference type="EMBL" id="EXX77206.1"/>
    </source>
</evidence>
<evidence type="ECO:0008006" key="4">
    <source>
        <dbReference type="Google" id="ProtNLM"/>
    </source>
</evidence>
<dbReference type="OrthoDB" id="2317665at2759"/>
<evidence type="ECO:0000256" key="1">
    <source>
        <dbReference type="SAM" id="MobiDB-lite"/>
    </source>
</evidence>
<keyword evidence="3" id="KW-1185">Reference proteome</keyword>
<name>A0A015LX05_RHIIW</name>
<feature type="compositionally biased region" description="Polar residues" evidence="1">
    <location>
        <begin position="176"/>
        <end position="190"/>
    </location>
</feature>
<evidence type="ECO:0000313" key="3">
    <source>
        <dbReference type="Proteomes" id="UP000022910"/>
    </source>
</evidence>
<dbReference type="HOGENOM" id="CLU_562769_0_0_1"/>
<dbReference type="Gene3D" id="1.10.10.60">
    <property type="entry name" value="Homeodomain-like"/>
    <property type="match status" value="2"/>
</dbReference>
<feature type="compositionally biased region" description="Polar residues" evidence="1">
    <location>
        <begin position="45"/>
        <end position="63"/>
    </location>
</feature>
<dbReference type="Proteomes" id="UP000022910">
    <property type="component" value="Unassembled WGS sequence"/>
</dbReference>
<dbReference type="AlphaFoldDB" id="A0A015LX05"/>
<organism evidence="2 3">
    <name type="scientific">Rhizophagus irregularis (strain DAOM 197198w)</name>
    <name type="common">Glomus intraradices</name>
    <dbReference type="NCBI Taxonomy" id="1432141"/>
    <lineage>
        <taxon>Eukaryota</taxon>
        <taxon>Fungi</taxon>
        <taxon>Fungi incertae sedis</taxon>
        <taxon>Mucoromycota</taxon>
        <taxon>Glomeromycotina</taxon>
        <taxon>Glomeromycetes</taxon>
        <taxon>Glomerales</taxon>
        <taxon>Glomeraceae</taxon>
        <taxon>Rhizophagus</taxon>
    </lineage>
</organism>
<reference evidence="2 3" key="1">
    <citation type="submission" date="2014-02" db="EMBL/GenBank/DDBJ databases">
        <title>Single nucleus genome sequencing reveals high similarity among nuclei of an endomycorrhizal fungus.</title>
        <authorList>
            <person name="Lin K."/>
            <person name="Geurts R."/>
            <person name="Zhang Z."/>
            <person name="Limpens E."/>
            <person name="Saunders D.G."/>
            <person name="Mu D."/>
            <person name="Pang E."/>
            <person name="Cao H."/>
            <person name="Cha H."/>
            <person name="Lin T."/>
            <person name="Zhou Q."/>
            <person name="Shang Y."/>
            <person name="Li Y."/>
            <person name="Ivanov S."/>
            <person name="Sharma T."/>
            <person name="Velzen R.V."/>
            <person name="Ruijter N.D."/>
            <person name="Aanen D.K."/>
            <person name="Win J."/>
            <person name="Kamoun S."/>
            <person name="Bisseling T."/>
            <person name="Huang S."/>
        </authorList>
    </citation>
    <scope>NUCLEOTIDE SEQUENCE [LARGE SCALE GENOMIC DNA]</scope>
    <source>
        <strain evidence="3">DAOM197198w</strain>
    </source>
</reference>
<feature type="compositionally biased region" description="Polar residues" evidence="1">
    <location>
        <begin position="78"/>
        <end position="93"/>
    </location>
</feature>
<feature type="region of interest" description="Disordered" evidence="1">
    <location>
        <begin position="43"/>
        <end position="190"/>
    </location>
</feature>
<accession>A0A015LX05</accession>
<protein>
    <recommendedName>
        <fullName evidence="4">Myb-like domain-containing protein</fullName>
    </recommendedName>
</protein>
<proteinExistence type="predicted"/>
<sequence>MIYQKGLVKVFRASPSDYNVKNLSKGLTEPTSGEDVINEAVTQELPGSSSCESPKQVSFSSEESPSKDVINEAVTQELPGSSCESPKQVSFSSEGLPKPPGEDVINEAVTQEIPRSSSCESPKQMSFSNEGLPESSGEDVIHEDVTQELPSFSNEGLPKPPSEDVINEDVTPDLPSFSNLEGTTTPQSRKIPTNVINEDVTQELPSFSNEGTTTPQSRKIPTYVINEDVTQELPSFSNEGNTTPQSRKIPTYVINEDVTQELPSFSNEGFIIEPPGEVLMHENVTQELPTFSNEGFIIESPGEVLMHENVTQELIWSSPYEGPQQMSFSSEGTAPVASGNKSLKRKLSSETFESKPNRCCWDNEADTCLLSYLKQNKDKILKLNNPHSSVKEGLWYGASEWMSNFGFNYSETQCYNRWKNNKQHYTSDIFLLERIPEPEKNTGRCNWGYEANICLLKYLERNKKKIRQLSNPHSNVKDSLWGGASDWMLVNGYIYSQKQCSNRWKNDKQQYNKGINNGDGQFKATIIKSILGQCCMSLHCQDE</sequence>
<comment type="caution">
    <text evidence="2">The sequence shown here is derived from an EMBL/GenBank/DDBJ whole genome shotgun (WGS) entry which is preliminary data.</text>
</comment>
<feature type="compositionally biased region" description="Polar residues" evidence="1">
    <location>
        <begin position="113"/>
        <end position="129"/>
    </location>
</feature>
<dbReference type="EMBL" id="JEMT01011616">
    <property type="protein sequence ID" value="EXX77206.1"/>
    <property type="molecule type" value="Genomic_DNA"/>
</dbReference>
<gene>
    <name evidence="2" type="ORF">RirG_025900</name>
</gene>